<feature type="domain" description="DUF1023" evidence="3">
    <location>
        <begin position="323"/>
        <end position="499"/>
    </location>
</feature>
<comment type="caution">
    <text evidence="4">The sequence shown here is derived from an EMBL/GenBank/DDBJ whole genome shotgun (WGS) entry which is preliminary data.</text>
</comment>
<keyword evidence="4" id="KW-0378">Hydrolase</keyword>
<evidence type="ECO:0000313" key="5">
    <source>
        <dbReference type="Proteomes" id="UP001500192"/>
    </source>
</evidence>
<sequence>MVGWGEVIRWSPEPLAELVTVLNNRYNQLVGCADELRAAGIPEGWAGPAANAAAAEAGRLAAVAEELAAEGAMVRRAAGDVSDAITGILHGVAEARTLAAAHEFQIGDDGSVTDHGPPPVCTEQDPDGSQDTADRQRIAVELRDRVREVLRSAEDVDNDFCAVLDRVLAGHVIAPGSEDTDLAAAGNSGWVLGSLSIPAPPPGATPADNAAWWATLSPNQQAVLLRDHPELLGNRDGLPGEIRSKANLARIPAERAEIRQRIDAVTQELADLSSQSEVSPGAIQRVQDEIDQLEAKLGSLDAVEAAMRRPGERQLLTLDVSGDRVKAALAVGNVDTAEHVAVFTPGFTSTVDRSLSGYDNDMQNLQQHSQSLADRYGDGGQVATVTWMGYEAPQWSDVLGGNQSVVSDHLAKVGAEKLDGFLDGLGASHDSTGNPLHLTALGHSYGSLTTGIALQRDTPVDDAVVFGSPGLDADERSDLKVPDGHLFAAMSDRDSIPKLDMLDHFGVSPYDMPGVDRVDTGNAVSVDGAPLDATHTHSEYLQEGSTSQYNMAAIVAGRPELRVPYAPAPPAPVPQPPVRR</sequence>
<dbReference type="GO" id="GO:0016787">
    <property type="term" value="F:hydrolase activity"/>
    <property type="evidence" value="ECO:0007669"/>
    <property type="project" value="UniProtKB-KW"/>
</dbReference>
<evidence type="ECO:0000256" key="2">
    <source>
        <dbReference type="SAM" id="MobiDB-lite"/>
    </source>
</evidence>
<evidence type="ECO:0000256" key="1">
    <source>
        <dbReference type="SAM" id="Coils"/>
    </source>
</evidence>
<name>A0ABP8VEE4_9PSEU</name>
<organism evidence="4 5">
    <name type="scientific">Amycolatopsis dongchuanensis</name>
    <dbReference type="NCBI Taxonomy" id="1070866"/>
    <lineage>
        <taxon>Bacteria</taxon>
        <taxon>Bacillati</taxon>
        <taxon>Actinomycetota</taxon>
        <taxon>Actinomycetes</taxon>
        <taxon>Pseudonocardiales</taxon>
        <taxon>Pseudonocardiaceae</taxon>
        <taxon>Amycolatopsis</taxon>
    </lineage>
</organism>
<dbReference type="Proteomes" id="UP001500192">
    <property type="component" value="Unassembled WGS sequence"/>
</dbReference>
<keyword evidence="5" id="KW-1185">Reference proteome</keyword>
<feature type="region of interest" description="Disordered" evidence="2">
    <location>
        <begin position="107"/>
        <end position="133"/>
    </location>
</feature>
<keyword evidence="1" id="KW-0175">Coiled coil</keyword>
<feature type="coiled-coil region" evidence="1">
    <location>
        <begin position="255"/>
        <end position="303"/>
    </location>
</feature>
<reference evidence="5" key="1">
    <citation type="journal article" date="2019" name="Int. J. Syst. Evol. Microbiol.">
        <title>The Global Catalogue of Microorganisms (GCM) 10K type strain sequencing project: providing services to taxonomists for standard genome sequencing and annotation.</title>
        <authorList>
            <consortium name="The Broad Institute Genomics Platform"/>
            <consortium name="The Broad Institute Genome Sequencing Center for Infectious Disease"/>
            <person name="Wu L."/>
            <person name="Ma J."/>
        </authorList>
    </citation>
    <scope>NUCLEOTIDE SEQUENCE [LARGE SCALE GENOMIC DNA]</scope>
    <source>
        <strain evidence="5">JCM 18054</strain>
    </source>
</reference>
<proteinExistence type="predicted"/>
<dbReference type="Pfam" id="PF06259">
    <property type="entry name" value="Abhydrolase_8"/>
    <property type="match status" value="1"/>
</dbReference>
<dbReference type="InterPro" id="IPR010427">
    <property type="entry name" value="DUF1023"/>
</dbReference>
<evidence type="ECO:0000313" key="4">
    <source>
        <dbReference type="EMBL" id="GAA4658463.1"/>
    </source>
</evidence>
<evidence type="ECO:0000259" key="3">
    <source>
        <dbReference type="Pfam" id="PF06259"/>
    </source>
</evidence>
<dbReference type="EMBL" id="BAABIB010000111">
    <property type="protein sequence ID" value="GAA4658463.1"/>
    <property type="molecule type" value="Genomic_DNA"/>
</dbReference>
<accession>A0ABP8VEE4</accession>
<gene>
    <name evidence="4" type="ORF">GCM10023214_57470</name>
</gene>
<dbReference type="RefSeq" id="WP_346055498.1">
    <property type="nucleotide sequence ID" value="NZ_BAABIB010000111.1"/>
</dbReference>
<protein>
    <submittedName>
        <fullName evidence="4">Alpha/beta hydrolase</fullName>
    </submittedName>
</protein>